<accession>A0AA88YN07</accession>
<dbReference type="AlphaFoldDB" id="A0AA88YN07"/>
<sequence>RSEKDLLRYLDKNPLVIPDCQSSAVGLLVSDSKGNRLRAVHTETNVPLKFLCVSGGNTERLLKELKHHLPKFIKDIGKPFVVYWWTGTCDLTVKQGRFIDCNLSRSVITDTVKLYIEASAFVQQFQGCKIKFIGQPIYLVSLYNDICGHMLPTDFLDSDRILEQQVDKLNREIEHLNGNLGVTTLKFNADLRDCRHKGKNYFFELLYDGLHPDKLLSQKWLRRIQLDIIKECYQPKLDDILDIQVDPIELSEFEQREDDFARRQRRNATGKCTD</sequence>
<name>A0AA88YN07_PINIB</name>
<feature type="non-terminal residue" evidence="1">
    <location>
        <position position="1"/>
    </location>
</feature>
<evidence type="ECO:0000313" key="2">
    <source>
        <dbReference type="Proteomes" id="UP001186944"/>
    </source>
</evidence>
<dbReference type="InterPro" id="IPR036514">
    <property type="entry name" value="SGNH_hydro_sf"/>
</dbReference>
<dbReference type="SUPFAM" id="SSF52266">
    <property type="entry name" value="SGNH hydrolase"/>
    <property type="match status" value="1"/>
</dbReference>
<evidence type="ECO:0000313" key="1">
    <source>
        <dbReference type="EMBL" id="KAK3108931.1"/>
    </source>
</evidence>
<keyword evidence="2" id="KW-1185">Reference proteome</keyword>
<dbReference type="Gene3D" id="3.40.50.1110">
    <property type="entry name" value="SGNH hydrolase"/>
    <property type="match status" value="1"/>
</dbReference>
<gene>
    <name evidence="1" type="ORF">FSP39_019035</name>
</gene>
<protein>
    <submittedName>
        <fullName evidence="1">Uncharacterized protein</fullName>
    </submittedName>
</protein>
<dbReference type="Proteomes" id="UP001186944">
    <property type="component" value="Unassembled WGS sequence"/>
</dbReference>
<dbReference type="EMBL" id="VSWD01000001">
    <property type="protein sequence ID" value="KAK3108931.1"/>
    <property type="molecule type" value="Genomic_DNA"/>
</dbReference>
<organism evidence="1 2">
    <name type="scientific">Pinctada imbricata</name>
    <name type="common">Atlantic pearl-oyster</name>
    <name type="synonym">Pinctada martensii</name>
    <dbReference type="NCBI Taxonomy" id="66713"/>
    <lineage>
        <taxon>Eukaryota</taxon>
        <taxon>Metazoa</taxon>
        <taxon>Spiralia</taxon>
        <taxon>Lophotrochozoa</taxon>
        <taxon>Mollusca</taxon>
        <taxon>Bivalvia</taxon>
        <taxon>Autobranchia</taxon>
        <taxon>Pteriomorphia</taxon>
        <taxon>Pterioida</taxon>
        <taxon>Pterioidea</taxon>
        <taxon>Pteriidae</taxon>
        <taxon>Pinctada</taxon>
    </lineage>
</organism>
<comment type="caution">
    <text evidence="1">The sequence shown here is derived from an EMBL/GenBank/DDBJ whole genome shotgun (WGS) entry which is preliminary data.</text>
</comment>
<reference evidence="1" key="1">
    <citation type="submission" date="2019-08" db="EMBL/GenBank/DDBJ databases">
        <title>The improved chromosome-level genome for the pearl oyster Pinctada fucata martensii using PacBio sequencing and Hi-C.</title>
        <authorList>
            <person name="Zheng Z."/>
        </authorList>
    </citation>
    <scope>NUCLEOTIDE SEQUENCE</scope>
    <source>
        <strain evidence="1">ZZ-2019</strain>
        <tissue evidence="1">Adductor muscle</tissue>
    </source>
</reference>
<proteinExistence type="predicted"/>